<keyword evidence="1" id="KW-0677">Repeat</keyword>
<evidence type="ECO:0000313" key="5">
    <source>
        <dbReference type="Proteomes" id="UP000027195"/>
    </source>
</evidence>
<evidence type="ECO:0000256" key="2">
    <source>
        <dbReference type="ARBA" id="ARBA00023043"/>
    </source>
</evidence>
<dbReference type="PANTHER" id="PTHR24198">
    <property type="entry name" value="ANKYRIN REPEAT AND PROTEIN KINASE DOMAIN-CONTAINING PROTEIN"/>
    <property type="match status" value="1"/>
</dbReference>
<dbReference type="SMART" id="SM00248">
    <property type="entry name" value="ANK"/>
    <property type="match status" value="6"/>
</dbReference>
<reference evidence="5" key="1">
    <citation type="journal article" date="2014" name="Proc. Natl. Acad. Sci. U.S.A.">
        <title>Extensive sampling of basidiomycete genomes demonstrates inadequacy of the white-rot/brown-rot paradigm for wood decay fungi.</title>
        <authorList>
            <person name="Riley R."/>
            <person name="Salamov A.A."/>
            <person name="Brown D.W."/>
            <person name="Nagy L.G."/>
            <person name="Floudas D."/>
            <person name="Held B.W."/>
            <person name="Levasseur A."/>
            <person name="Lombard V."/>
            <person name="Morin E."/>
            <person name="Otillar R."/>
            <person name="Lindquist E.A."/>
            <person name="Sun H."/>
            <person name="LaButti K.M."/>
            <person name="Schmutz J."/>
            <person name="Jabbour D."/>
            <person name="Luo H."/>
            <person name="Baker S.E."/>
            <person name="Pisabarro A.G."/>
            <person name="Walton J.D."/>
            <person name="Blanchette R.A."/>
            <person name="Henrissat B."/>
            <person name="Martin F."/>
            <person name="Cullen D."/>
            <person name="Hibbett D.S."/>
            <person name="Grigoriev I.V."/>
        </authorList>
    </citation>
    <scope>NUCLEOTIDE SEQUENCE [LARGE SCALE GENOMIC DNA]</scope>
    <source>
        <strain evidence="5">FD-172 SS1</strain>
    </source>
</reference>
<dbReference type="AlphaFoldDB" id="A0A067N013"/>
<dbReference type="PROSITE" id="PS50297">
    <property type="entry name" value="ANK_REP_REGION"/>
    <property type="match status" value="1"/>
</dbReference>
<dbReference type="HOGENOM" id="CLU_882749_0_0_1"/>
<dbReference type="Gene3D" id="1.25.40.20">
    <property type="entry name" value="Ankyrin repeat-containing domain"/>
    <property type="match status" value="3"/>
</dbReference>
<dbReference type="EMBL" id="KL198016">
    <property type="protein sequence ID" value="KDQ21209.1"/>
    <property type="molecule type" value="Genomic_DNA"/>
</dbReference>
<protein>
    <submittedName>
        <fullName evidence="4">Uncharacterized protein</fullName>
    </submittedName>
</protein>
<organism evidence="4 5">
    <name type="scientific">Botryobasidium botryosum (strain FD-172 SS1)</name>
    <dbReference type="NCBI Taxonomy" id="930990"/>
    <lineage>
        <taxon>Eukaryota</taxon>
        <taxon>Fungi</taxon>
        <taxon>Dikarya</taxon>
        <taxon>Basidiomycota</taxon>
        <taxon>Agaricomycotina</taxon>
        <taxon>Agaricomycetes</taxon>
        <taxon>Cantharellales</taxon>
        <taxon>Botryobasidiaceae</taxon>
        <taxon>Botryobasidium</taxon>
    </lineage>
</organism>
<gene>
    <name evidence="4" type="ORF">BOTBODRAFT_40088</name>
</gene>
<feature type="repeat" description="ANK" evidence="3">
    <location>
        <begin position="251"/>
        <end position="283"/>
    </location>
</feature>
<dbReference type="InterPro" id="IPR002110">
    <property type="entry name" value="Ankyrin_rpt"/>
</dbReference>
<sequence>MLRAPVTEAQVLQAISEAEEVTWAQRNPNTMMLTALHQAACFGPASRVGVLLPASAHLINDFGGWDSTPLHLAACALSRYKLPGDLSPLADSLRSATTALEQGPSSHNTSVDDVAERMKLLIDAGAKLDVRDKEGRTPLFYALFAAVTSTVALKILLHAGACIHLRTRDNKPLLQNLLLIEPILRRENIDSERISRALREILDTLLTAGADVDVRDDRHCTSLHLAAEQGLPVTLGVLLDAGASIRVATVSGLTPLHVAAKGPNSDCCALLLAAGADPAILDGHGNSPISYAVEAHSSATLELILRQPGLPCLSY</sequence>
<dbReference type="PANTHER" id="PTHR24198:SF165">
    <property type="entry name" value="ANKYRIN REPEAT-CONTAINING PROTEIN-RELATED"/>
    <property type="match status" value="1"/>
</dbReference>
<dbReference type="PROSITE" id="PS50088">
    <property type="entry name" value="ANK_REPEAT"/>
    <property type="match status" value="2"/>
</dbReference>
<name>A0A067N013_BOTB1</name>
<dbReference type="STRING" id="930990.A0A067N013"/>
<keyword evidence="2 3" id="KW-0040">ANK repeat</keyword>
<proteinExistence type="predicted"/>
<evidence type="ECO:0000256" key="1">
    <source>
        <dbReference type="ARBA" id="ARBA00022737"/>
    </source>
</evidence>
<dbReference type="Proteomes" id="UP000027195">
    <property type="component" value="Unassembled WGS sequence"/>
</dbReference>
<evidence type="ECO:0000256" key="3">
    <source>
        <dbReference type="PROSITE-ProRule" id="PRU00023"/>
    </source>
</evidence>
<keyword evidence="5" id="KW-1185">Reference proteome</keyword>
<feature type="repeat" description="ANK" evidence="3">
    <location>
        <begin position="134"/>
        <end position="168"/>
    </location>
</feature>
<accession>A0A067N013</accession>
<dbReference type="InParanoid" id="A0A067N013"/>
<evidence type="ECO:0000313" key="4">
    <source>
        <dbReference type="EMBL" id="KDQ21209.1"/>
    </source>
</evidence>
<dbReference type="SUPFAM" id="SSF48403">
    <property type="entry name" value="Ankyrin repeat"/>
    <property type="match status" value="1"/>
</dbReference>
<dbReference type="OrthoDB" id="194358at2759"/>
<dbReference type="InterPro" id="IPR036770">
    <property type="entry name" value="Ankyrin_rpt-contain_sf"/>
</dbReference>
<dbReference type="Pfam" id="PF12796">
    <property type="entry name" value="Ank_2"/>
    <property type="match status" value="1"/>
</dbReference>